<dbReference type="GO" id="GO:0006355">
    <property type="term" value="P:regulation of DNA-templated transcription"/>
    <property type="evidence" value="ECO:0007669"/>
    <property type="project" value="InterPro"/>
</dbReference>
<dbReference type="InterPro" id="IPR058245">
    <property type="entry name" value="NreC/VraR/RcsB-like_REC"/>
</dbReference>
<dbReference type="PROSITE" id="PS50110">
    <property type="entry name" value="RESPONSE_REGULATORY"/>
    <property type="match status" value="1"/>
</dbReference>
<accession>A0AAJ2BP39</accession>
<dbReference type="CDD" id="cd06170">
    <property type="entry name" value="LuxR_C_like"/>
    <property type="match status" value="1"/>
</dbReference>
<reference evidence="8" key="1">
    <citation type="submission" date="2023-08" db="EMBL/GenBank/DDBJ databases">
        <title>Functional and genomic diversity of the sorghum phyllosphere microbiome.</title>
        <authorList>
            <person name="Shade A."/>
        </authorList>
    </citation>
    <scope>NUCLEOTIDE SEQUENCE</scope>
    <source>
        <strain evidence="8">SORGH_AS_0201</strain>
    </source>
</reference>
<dbReference type="SUPFAM" id="SSF52172">
    <property type="entry name" value="CheY-like"/>
    <property type="match status" value="1"/>
</dbReference>
<feature type="domain" description="Response regulatory" evidence="7">
    <location>
        <begin position="5"/>
        <end position="121"/>
    </location>
</feature>
<keyword evidence="4" id="KW-0804">Transcription</keyword>
<dbReference type="AlphaFoldDB" id="A0AAJ2BP39"/>
<dbReference type="PROSITE" id="PS50043">
    <property type="entry name" value="HTH_LUXR_2"/>
    <property type="match status" value="1"/>
</dbReference>
<dbReference type="SMART" id="SM00448">
    <property type="entry name" value="REC"/>
    <property type="match status" value="1"/>
</dbReference>
<dbReference type="Pfam" id="PF00072">
    <property type="entry name" value="Response_reg"/>
    <property type="match status" value="1"/>
</dbReference>
<evidence type="ECO:0000256" key="5">
    <source>
        <dbReference type="PROSITE-ProRule" id="PRU00169"/>
    </source>
</evidence>
<dbReference type="InterPro" id="IPR001789">
    <property type="entry name" value="Sig_transdc_resp-reg_receiver"/>
</dbReference>
<proteinExistence type="predicted"/>
<protein>
    <submittedName>
        <fullName evidence="8">DNA-binding NarL/FixJ family response regulator</fullName>
    </submittedName>
</protein>
<dbReference type="SUPFAM" id="SSF46894">
    <property type="entry name" value="C-terminal effector domain of the bipartite response regulators"/>
    <property type="match status" value="1"/>
</dbReference>
<keyword evidence="2" id="KW-0805">Transcription regulation</keyword>
<dbReference type="Proteomes" id="UP001268036">
    <property type="component" value="Unassembled WGS sequence"/>
</dbReference>
<dbReference type="GO" id="GO:0000160">
    <property type="term" value="P:phosphorelay signal transduction system"/>
    <property type="evidence" value="ECO:0007669"/>
    <property type="project" value="InterPro"/>
</dbReference>
<dbReference type="InterPro" id="IPR039420">
    <property type="entry name" value="WalR-like"/>
</dbReference>
<dbReference type="GO" id="GO:0003677">
    <property type="term" value="F:DNA binding"/>
    <property type="evidence" value="ECO:0007669"/>
    <property type="project" value="UniProtKB-KW"/>
</dbReference>
<dbReference type="EMBL" id="JAVJAF010000001">
    <property type="protein sequence ID" value="MDR6233647.1"/>
    <property type="molecule type" value="Genomic_DNA"/>
</dbReference>
<dbReference type="PRINTS" id="PR00038">
    <property type="entry name" value="HTHLUXR"/>
</dbReference>
<dbReference type="Gene3D" id="3.40.50.2300">
    <property type="match status" value="1"/>
</dbReference>
<dbReference type="InterPro" id="IPR000792">
    <property type="entry name" value="Tscrpt_reg_LuxR_C"/>
</dbReference>
<dbReference type="InterPro" id="IPR016032">
    <property type="entry name" value="Sig_transdc_resp-reg_C-effctor"/>
</dbReference>
<dbReference type="SMART" id="SM00421">
    <property type="entry name" value="HTH_LUXR"/>
    <property type="match status" value="1"/>
</dbReference>
<evidence type="ECO:0000259" key="7">
    <source>
        <dbReference type="PROSITE" id="PS50110"/>
    </source>
</evidence>
<evidence type="ECO:0000259" key="6">
    <source>
        <dbReference type="PROSITE" id="PS50043"/>
    </source>
</evidence>
<gene>
    <name evidence="8" type="ORF">QE440_001388</name>
</gene>
<dbReference type="PANTHER" id="PTHR43214">
    <property type="entry name" value="TWO-COMPONENT RESPONSE REGULATOR"/>
    <property type="match status" value="1"/>
</dbReference>
<name>A0AAJ2BP39_9PSED</name>
<keyword evidence="3 8" id="KW-0238">DNA-binding</keyword>
<comment type="caution">
    <text evidence="8">The sequence shown here is derived from an EMBL/GenBank/DDBJ whole genome shotgun (WGS) entry which is preliminary data.</text>
</comment>
<dbReference type="CDD" id="cd17535">
    <property type="entry name" value="REC_NarL-like"/>
    <property type="match status" value="1"/>
</dbReference>
<evidence type="ECO:0000256" key="1">
    <source>
        <dbReference type="ARBA" id="ARBA00022553"/>
    </source>
</evidence>
<sequence>MTPIRIVLVDDHALVRAGVRALLGTIERFVVVGEASSGEEALDLLERLDPDILLVDIGLKDMNGLELTAQIAERAPRARVLILSMYDNREYVSTSLRVGAAGYVLKDAPSEEIIAAVEALAVGGRFYSDSIAARLGEGGASEHELTPRERQVLVLMAQGCNNKAMAQRLQLSVRTVETHRLSIRRKLDIQKPADLVRHARQYGWRAGGLGQRLTIEPLLASRRPTSRLALAPPGAARYPRTRSR</sequence>
<keyword evidence="1 5" id="KW-0597">Phosphoprotein</keyword>
<dbReference type="PANTHER" id="PTHR43214:SF41">
    <property type="entry name" value="NITRATE_NITRITE RESPONSE REGULATOR PROTEIN NARP"/>
    <property type="match status" value="1"/>
</dbReference>
<dbReference type="InterPro" id="IPR011006">
    <property type="entry name" value="CheY-like_superfamily"/>
</dbReference>
<organism evidence="8 9">
    <name type="scientific">Pseudomonas oryzihabitans</name>
    <dbReference type="NCBI Taxonomy" id="47885"/>
    <lineage>
        <taxon>Bacteria</taxon>
        <taxon>Pseudomonadati</taxon>
        <taxon>Pseudomonadota</taxon>
        <taxon>Gammaproteobacteria</taxon>
        <taxon>Pseudomonadales</taxon>
        <taxon>Pseudomonadaceae</taxon>
        <taxon>Pseudomonas</taxon>
    </lineage>
</organism>
<evidence type="ECO:0000313" key="9">
    <source>
        <dbReference type="Proteomes" id="UP001268036"/>
    </source>
</evidence>
<evidence type="ECO:0000256" key="4">
    <source>
        <dbReference type="ARBA" id="ARBA00023163"/>
    </source>
</evidence>
<feature type="modified residue" description="4-aspartylphosphate" evidence="5">
    <location>
        <position position="56"/>
    </location>
</feature>
<evidence type="ECO:0000256" key="2">
    <source>
        <dbReference type="ARBA" id="ARBA00023015"/>
    </source>
</evidence>
<feature type="domain" description="HTH luxR-type" evidence="6">
    <location>
        <begin position="138"/>
        <end position="203"/>
    </location>
</feature>
<evidence type="ECO:0000313" key="8">
    <source>
        <dbReference type="EMBL" id="MDR6233647.1"/>
    </source>
</evidence>
<evidence type="ECO:0000256" key="3">
    <source>
        <dbReference type="ARBA" id="ARBA00023125"/>
    </source>
</evidence>
<dbReference type="Pfam" id="PF00196">
    <property type="entry name" value="GerE"/>
    <property type="match status" value="1"/>
</dbReference>